<keyword evidence="1" id="KW-0812">Transmembrane</keyword>
<evidence type="ECO:0008006" key="5">
    <source>
        <dbReference type="Google" id="ProtNLM"/>
    </source>
</evidence>
<dbReference type="RefSeq" id="WP_071878822.1">
    <property type="nucleotide sequence ID" value="NZ_JXLC01000026.1"/>
</dbReference>
<feature type="transmembrane region" description="Helical" evidence="1">
    <location>
        <begin position="126"/>
        <end position="146"/>
    </location>
</feature>
<evidence type="ECO:0000256" key="1">
    <source>
        <dbReference type="SAM" id="Phobius"/>
    </source>
</evidence>
<dbReference type="InterPro" id="IPR034026">
    <property type="entry name" value="EssA"/>
</dbReference>
<keyword evidence="4" id="KW-1185">Reference proteome</keyword>
<keyword evidence="1" id="KW-1133">Transmembrane helix</keyword>
<evidence type="ECO:0000256" key="2">
    <source>
        <dbReference type="SAM" id="SignalP"/>
    </source>
</evidence>
<keyword evidence="1" id="KW-0472">Membrane</keyword>
<protein>
    <recommendedName>
        <fullName evidence="5">Type VII secretion protein EssA</fullName>
    </recommendedName>
</protein>
<sequence length="156" mass="17514">MKKLMFLLLLGICLFSFSDTAKADETLLDNNLELKTDRLNKEQVDDGKTKSFVAEDRLFEDEMIQKTANAKALAEKQKQEDMSNLFLTKAAKVKELDATQLFAANENNHAAVKREETSSTVSSPPALFPLILGLALVTVVTLFLYHNRKRGQNHGR</sequence>
<dbReference type="Pfam" id="PF10661">
    <property type="entry name" value="EssA"/>
    <property type="match status" value="1"/>
</dbReference>
<organism evidence="3 4">
    <name type="scientific">Enterococcus silesiacus</name>
    <dbReference type="NCBI Taxonomy" id="332949"/>
    <lineage>
        <taxon>Bacteria</taxon>
        <taxon>Bacillati</taxon>
        <taxon>Bacillota</taxon>
        <taxon>Bacilli</taxon>
        <taxon>Lactobacillales</taxon>
        <taxon>Enterococcaceae</taxon>
        <taxon>Enterococcus</taxon>
    </lineage>
</organism>
<keyword evidence="2" id="KW-0732">Signal</keyword>
<dbReference type="Proteomes" id="UP000065511">
    <property type="component" value="Chromosome"/>
</dbReference>
<proteinExistence type="predicted"/>
<evidence type="ECO:0000313" key="4">
    <source>
        <dbReference type="Proteomes" id="UP000065511"/>
    </source>
</evidence>
<feature type="chain" id="PRO_5045274280" description="Type VII secretion protein EssA" evidence="2">
    <location>
        <begin position="24"/>
        <end position="156"/>
    </location>
</feature>
<accession>A0ABM5WB75</accession>
<name>A0ABM5WB75_9ENTE</name>
<feature type="signal peptide" evidence="2">
    <location>
        <begin position="1"/>
        <end position="23"/>
    </location>
</feature>
<gene>
    <name evidence="3" type="ORF">ATZ33_13835</name>
</gene>
<dbReference type="EMBL" id="CP013614">
    <property type="protein sequence ID" value="ALS02427.1"/>
    <property type="molecule type" value="Genomic_DNA"/>
</dbReference>
<evidence type="ECO:0000313" key="3">
    <source>
        <dbReference type="EMBL" id="ALS02427.1"/>
    </source>
</evidence>
<reference evidence="3 4" key="1">
    <citation type="submission" date="2015-12" db="EMBL/GenBank/DDBJ databases">
        <authorList>
            <person name="Lauer A."/>
            <person name="Humrighouse B."/>
            <person name="Loparev V."/>
            <person name="Shewmaker P.L."/>
            <person name="Whitney A.M."/>
            <person name="McLaughlin R.W."/>
        </authorList>
    </citation>
    <scope>NUCLEOTIDE SEQUENCE [LARGE SCALE GENOMIC DNA]</scope>
    <source>
        <strain evidence="3 4">LMG 23085</strain>
    </source>
</reference>